<reference evidence="14" key="1">
    <citation type="submission" date="2020-05" db="EMBL/GenBank/DDBJ databases">
        <authorList>
            <person name="Chiriac C."/>
            <person name="Salcher M."/>
            <person name="Ghai R."/>
            <person name="Kavagutti S V."/>
        </authorList>
    </citation>
    <scope>NUCLEOTIDE SEQUENCE</scope>
</reference>
<protein>
    <recommendedName>
        <fullName evidence="8">DNA 3'-5' helicase</fullName>
        <ecNumber evidence="8">5.6.2.4</ecNumber>
    </recommendedName>
</protein>
<dbReference type="SUPFAM" id="SSF52540">
    <property type="entry name" value="P-loop containing nucleoside triphosphate hydrolases"/>
    <property type="match status" value="1"/>
</dbReference>
<keyword evidence="6" id="KW-0413">Isomerase</keyword>
<dbReference type="Gene3D" id="1.10.150.80">
    <property type="entry name" value="HRDC domain"/>
    <property type="match status" value="1"/>
</dbReference>
<dbReference type="GO" id="GO:0005829">
    <property type="term" value="C:cytosol"/>
    <property type="evidence" value="ECO:0007669"/>
    <property type="project" value="TreeGrafter"/>
</dbReference>
<evidence type="ECO:0000256" key="8">
    <source>
        <dbReference type="ARBA" id="ARBA00034808"/>
    </source>
</evidence>
<dbReference type="PANTHER" id="PTHR11070:SF69">
    <property type="entry name" value="ATP-DEPENDENT DNA HELICASE UVRD2"/>
    <property type="match status" value="1"/>
</dbReference>
<dbReference type="Gene3D" id="1.10.10.160">
    <property type="match status" value="1"/>
</dbReference>
<evidence type="ECO:0000256" key="4">
    <source>
        <dbReference type="ARBA" id="ARBA00022806"/>
    </source>
</evidence>
<dbReference type="InterPro" id="IPR014017">
    <property type="entry name" value="DNA_helicase_UvrD-like_C"/>
</dbReference>
<evidence type="ECO:0000256" key="5">
    <source>
        <dbReference type="ARBA" id="ARBA00022840"/>
    </source>
</evidence>
<feature type="compositionally biased region" description="Basic residues" evidence="10">
    <location>
        <begin position="579"/>
        <end position="592"/>
    </location>
</feature>
<dbReference type="GO" id="GO:0033202">
    <property type="term" value="C:DNA helicase complex"/>
    <property type="evidence" value="ECO:0007669"/>
    <property type="project" value="TreeGrafter"/>
</dbReference>
<feature type="domain" description="UvrD-like helicase ATP-binding" evidence="12">
    <location>
        <begin position="10"/>
        <end position="290"/>
    </location>
</feature>
<evidence type="ECO:0000256" key="10">
    <source>
        <dbReference type="SAM" id="MobiDB-lite"/>
    </source>
</evidence>
<dbReference type="CDD" id="cd18807">
    <property type="entry name" value="SF1_C_UvrD"/>
    <property type="match status" value="1"/>
</dbReference>
<dbReference type="InterPro" id="IPR002121">
    <property type="entry name" value="HRDC_dom"/>
</dbReference>
<keyword evidence="4" id="KW-0347">Helicase</keyword>
<dbReference type="PROSITE" id="PS51217">
    <property type="entry name" value="UVRD_HELICASE_CTER"/>
    <property type="match status" value="1"/>
</dbReference>
<keyword evidence="3" id="KW-0378">Hydrolase</keyword>
<evidence type="ECO:0000256" key="7">
    <source>
        <dbReference type="ARBA" id="ARBA00034617"/>
    </source>
</evidence>
<gene>
    <name evidence="14" type="ORF">UFOPK2310_00310</name>
</gene>
<dbReference type="InterPro" id="IPR013986">
    <property type="entry name" value="DExx_box_DNA_helicase_dom_sf"/>
</dbReference>
<dbReference type="EC" id="5.6.2.4" evidence="8"/>
<dbReference type="PROSITE" id="PS50967">
    <property type="entry name" value="HRDC"/>
    <property type="match status" value="1"/>
</dbReference>
<accession>A0A6J6LU03</accession>
<keyword evidence="2" id="KW-0547">Nucleotide-binding</keyword>
<name>A0A6J6LU03_9ZZZZ</name>
<evidence type="ECO:0000256" key="9">
    <source>
        <dbReference type="ARBA" id="ARBA00048988"/>
    </source>
</evidence>
<dbReference type="AlphaFoldDB" id="A0A6J6LU03"/>
<dbReference type="InterPro" id="IPR027417">
    <property type="entry name" value="P-loop_NTPase"/>
</dbReference>
<dbReference type="Pfam" id="PF00580">
    <property type="entry name" value="UvrD-helicase"/>
    <property type="match status" value="1"/>
</dbReference>
<evidence type="ECO:0000256" key="3">
    <source>
        <dbReference type="ARBA" id="ARBA00022801"/>
    </source>
</evidence>
<evidence type="ECO:0000259" key="12">
    <source>
        <dbReference type="PROSITE" id="PS51198"/>
    </source>
</evidence>
<comment type="catalytic activity">
    <reaction evidence="9">
        <text>ATP + H2O = ADP + phosphate + H(+)</text>
        <dbReference type="Rhea" id="RHEA:13065"/>
        <dbReference type="ChEBI" id="CHEBI:15377"/>
        <dbReference type="ChEBI" id="CHEBI:15378"/>
        <dbReference type="ChEBI" id="CHEBI:30616"/>
        <dbReference type="ChEBI" id="CHEBI:43474"/>
        <dbReference type="ChEBI" id="CHEBI:456216"/>
        <dbReference type="EC" id="5.6.2.4"/>
    </reaction>
</comment>
<evidence type="ECO:0000259" key="13">
    <source>
        <dbReference type="PROSITE" id="PS51217"/>
    </source>
</evidence>
<dbReference type="Pfam" id="PF13361">
    <property type="entry name" value="UvrD_C"/>
    <property type="match status" value="2"/>
</dbReference>
<evidence type="ECO:0000256" key="6">
    <source>
        <dbReference type="ARBA" id="ARBA00023235"/>
    </source>
</evidence>
<dbReference type="InterPro" id="IPR044876">
    <property type="entry name" value="HRDC_dom_sf"/>
</dbReference>
<organism evidence="14">
    <name type="scientific">freshwater metagenome</name>
    <dbReference type="NCBI Taxonomy" id="449393"/>
    <lineage>
        <taxon>unclassified sequences</taxon>
        <taxon>metagenomes</taxon>
        <taxon>ecological metagenomes</taxon>
    </lineage>
</organism>
<evidence type="ECO:0000256" key="2">
    <source>
        <dbReference type="ARBA" id="ARBA00022741"/>
    </source>
</evidence>
<dbReference type="GO" id="GO:0000725">
    <property type="term" value="P:recombinational repair"/>
    <property type="evidence" value="ECO:0007669"/>
    <property type="project" value="TreeGrafter"/>
</dbReference>
<dbReference type="PANTHER" id="PTHR11070">
    <property type="entry name" value="UVRD / RECB / PCRA DNA HELICASE FAMILY MEMBER"/>
    <property type="match status" value="1"/>
</dbReference>
<proteinExistence type="inferred from homology"/>
<dbReference type="Pfam" id="PF00570">
    <property type="entry name" value="HRDC"/>
    <property type="match status" value="1"/>
</dbReference>
<dbReference type="GO" id="GO:0016787">
    <property type="term" value="F:hydrolase activity"/>
    <property type="evidence" value="ECO:0007669"/>
    <property type="project" value="UniProtKB-KW"/>
</dbReference>
<dbReference type="PROSITE" id="PS51198">
    <property type="entry name" value="UVRD_HELICASE_ATP_BIND"/>
    <property type="match status" value="1"/>
</dbReference>
<dbReference type="GO" id="GO:0005524">
    <property type="term" value="F:ATP binding"/>
    <property type="evidence" value="ECO:0007669"/>
    <property type="project" value="UniProtKB-KW"/>
</dbReference>
<keyword evidence="5" id="KW-0067">ATP-binding</keyword>
<dbReference type="InterPro" id="IPR014016">
    <property type="entry name" value="UvrD-like_ATP-bd"/>
</dbReference>
<evidence type="ECO:0000259" key="11">
    <source>
        <dbReference type="PROSITE" id="PS50967"/>
    </source>
</evidence>
<dbReference type="InterPro" id="IPR000212">
    <property type="entry name" value="DNA_helicase_UvrD/REP"/>
</dbReference>
<feature type="domain" description="HRDC" evidence="11">
    <location>
        <begin position="622"/>
        <end position="697"/>
    </location>
</feature>
<feature type="region of interest" description="Disordered" evidence="10">
    <location>
        <begin position="567"/>
        <end position="592"/>
    </location>
</feature>
<dbReference type="GO" id="GO:0043138">
    <property type="term" value="F:3'-5' DNA helicase activity"/>
    <property type="evidence" value="ECO:0007669"/>
    <property type="project" value="UniProtKB-EC"/>
</dbReference>
<sequence>MIGEPGQVLAGLDDEQQVVATSVHGPVVVLAGAGTGKTRAITHRMAYAVATGAHEARRSLAVTFTTRAAGEMRVRLRELGVEGAQVRTFHGAALRQLRYFWPRLSSQTFPDVLPSKARLLAEAASKSGITTNAAVIRDLASDIEWSKVSELAARDLLTDPRAAIRQWSMDLADVMKIYANYDELKSARGFLDFEDVLLVTVGALQTRPDILDEVHSAYRWFTVDEFQDVNPLQHRLLTLWRGDRDEVCAVGDVSQTIYSFTGASADYLVNFRTEFPDATEVRLVNCYRCTPEIVSKANAVIVQAHSRAAVTLRSMCDPGVEPTVQSHSDEVAEATAVAESISTHLRNGISARDIAVLFRMNAQSADLESALSARGIAVVMRGAERFFDRPEVREGVTRIRGAARAGGATGVLGDEVRGILSAAGWAAERPQGSGAVRERWESLAALVTLADENPQWDLPAFVTELDHRSEAQHAPAADAVTLSSLHSAKGLEWQVVFIVGCSDGLLPLSNADSPDEIEEERRLLYVGMTRAKSYLHLSWARARQPGGRENREFSKFLVTLRDSTGQLADGLDGDESRGSVHRGSGRARTERKKRGPAMCRTCGKGLVTAPERSLGRCRTCPSTYDPDQFEQLKRWRLRQATEREVPAFVVFTDATLLAIVEQLPASLEQLAAIPGIGPAKLELYGPTLLELLGDPTR</sequence>
<comment type="catalytic activity">
    <reaction evidence="7">
        <text>Couples ATP hydrolysis with the unwinding of duplex DNA by translocating in the 3'-5' direction.</text>
        <dbReference type="EC" id="5.6.2.4"/>
    </reaction>
</comment>
<evidence type="ECO:0000313" key="14">
    <source>
        <dbReference type="EMBL" id="CAB4665191.1"/>
    </source>
</evidence>
<evidence type="ECO:0000256" key="1">
    <source>
        <dbReference type="ARBA" id="ARBA00009922"/>
    </source>
</evidence>
<dbReference type="SMART" id="SM00341">
    <property type="entry name" value="HRDC"/>
    <property type="match status" value="1"/>
</dbReference>
<dbReference type="SUPFAM" id="SSF47819">
    <property type="entry name" value="HRDC-like"/>
    <property type="match status" value="1"/>
</dbReference>
<dbReference type="Gene3D" id="3.40.50.300">
    <property type="entry name" value="P-loop containing nucleotide triphosphate hydrolases"/>
    <property type="match status" value="3"/>
</dbReference>
<dbReference type="InterPro" id="IPR010997">
    <property type="entry name" value="HRDC-like_sf"/>
</dbReference>
<feature type="domain" description="UvrD-like helicase C-terminal" evidence="13">
    <location>
        <begin position="291"/>
        <end position="565"/>
    </location>
</feature>
<dbReference type="GO" id="GO:0003677">
    <property type="term" value="F:DNA binding"/>
    <property type="evidence" value="ECO:0007669"/>
    <property type="project" value="InterPro"/>
</dbReference>
<comment type="similarity">
    <text evidence="1">Belongs to the helicase family. UvrD subfamily.</text>
</comment>
<dbReference type="CDD" id="cd17932">
    <property type="entry name" value="DEXQc_UvrD"/>
    <property type="match status" value="1"/>
</dbReference>
<dbReference type="EMBL" id="CAEZWW010000022">
    <property type="protein sequence ID" value="CAB4665191.1"/>
    <property type="molecule type" value="Genomic_DNA"/>
</dbReference>